<dbReference type="InterPro" id="IPR003597">
    <property type="entry name" value="Ig_C1-set"/>
</dbReference>
<dbReference type="Proteomes" id="UP000314982">
    <property type="component" value="Unassembled WGS sequence"/>
</dbReference>
<dbReference type="InterPro" id="IPR050380">
    <property type="entry name" value="Immune_Resp_Modulators"/>
</dbReference>
<keyword evidence="2" id="KW-0393">Immunoglobulin domain</keyword>
<dbReference type="GeneTree" id="ENSGT00970000196976"/>
<dbReference type="InterPro" id="IPR007110">
    <property type="entry name" value="Ig-like_dom"/>
</dbReference>
<dbReference type="InterPro" id="IPR013783">
    <property type="entry name" value="Ig-like_fold"/>
</dbReference>
<organism evidence="4 5">
    <name type="scientific">Hucho hucho</name>
    <name type="common">huchen</name>
    <dbReference type="NCBI Taxonomy" id="62062"/>
    <lineage>
        <taxon>Eukaryota</taxon>
        <taxon>Metazoa</taxon>
        <taxon>Chordata</taxon>
        <taxon>Craniata</taxon>
        <taxon>Vertebrata</taxon>
        <taxon>Euteleostomi</taxon>
        <taxon>Actinopterygii</taxon>
        <taxon>Neopterygii</taxon>
        <taxon>Teleostei</taxon>
        <taxon>Protacanthopterygii</taxon>
        <taxon>Salmoniformes</taxon>
        <taxon>Salmonidae</taxon>
        <taxon>Salmoninae</taxon>
        <taxon>Hucho</taxon>
    </lineage>
</organism>
<dbReference type="InterPro" id="IPR003006">
    <property type="entry name" value="Ig/MHC_CS"/>
</dbReference>
<reference evidence="4" key="3">
    <citation type="submission" date="2025-09" db="UniProtKB">
        <authorList>
            <consortium name="Ensembl"/>
        </authorList>
    </citation>
    <scope>IDENTIFICATION</scope>
</reference>
<dbReference type="SUPFAM" id="SSF48726">
    <property type="entry name" value="Immunoglobulin"/>
    <property type="match status" value="1"/>
</dbReference>
<evidence type="ECO:0000313" key="4">
    <source>
        <dbReference type="Ensembl" id="ENSHHUP00000000920.1"/>
    </source>
</evidence>
<dbReference type="Pfam" id="PF07654">
    <property type="entry name" value="C1-set"/>
    <property type="match status" value="1"/>
</dbReference>
<accession>A0A4W5JRU2</accession>
<dbReference type="SMART" id="SM00407">
    <property type="entry name" value="IGc1"/>
    <property type="match status" value="1"/>
</dbReference>
<dbReference type="PROSITE" id="PS50835">
    <property type="entry name" value="IG_LIKE"/>
    <property type="match status" value="1"/>
</dbReference>
<feature type="domain" description="Ig-like" evidence="3">
    <location>
        <begin position="123"/>
        <end position="209"/>
    </location>
</feature>
<evidence type="ECO:0000259" key="3">
    <source>
        <dbReference type="PROSITE" id="PS50835"/>
    </source>
</evidence>
<dbReference type="Ensembl" id="ENSHHUT00000000945.1">
    <property type="protein sequence ID" value="ENSHHUP00000000920.1"/>
    <property type="gene ID" value="ENSHHUG00000000446.1"/>
</dbReference>
<keyword evidence="1" id="KW-1015">Disulfide bond</keyword>
<evidence type="ECO:0000256" key="1">
    <source>
        <dbReference type="ARBA" id="ARBA00023157"/>
    </source>
</evidence>
<dbReference type="PROSITE" id="PS00290">
    <property type="entry name" value="IG_MHC"/>
    <property type="match status" value="1"/>
</dbReference>
<dbReference type="Gene3D" id="2.60.40.10">
    <property type="entry name" value="Immunoglobulins"/>
    <property type="match status" value="1"/>
</dbReference>
<sequence>MCRRKHRTPGDHVSVDCARPATGVASARWDKNLPAGSWGIITVDQSPPVLSVHLTRHWQWYGGAPVYTWTGTQNYFYDGTQRYLCTPGRFSGSYTGYYYQLNADALHFHLFNILSTSHATAAPQVSLFAPTGKDLTRTGGQTTLLCLINNFYPDQVTLSWTMDGKGVSGDQQDSQSVRIPDRTYSTSSTLTLPRSTWESGEMYVCQVQH</sequence>
<dbReference type="FunFam" id="2.60.40.10:FF:000283">
    <property type="entry name" value="Immunoglobulin kappa constant"/>
    <property type="match status" value="1"/>
</dbReference>
<dbReference type="InterPro" id="IPR036179">
    <property type="entry name" value="Ig-like_dom_sf"/>
</dbReference>
<evidence type="ECO:0000313" key="5">
    <source>
        <dbReference type="Proteomes" id="UP000314982"/>
    </source>
</evidence>
<reference evidence="4" key="2">
    <citation type="submission" date="2025-08" db="UniProtKB">
        <authorList>
            <consortium name="Ensembl"/>
        </authorList>
    </citation>
    <scope>IDENTIFICATION</scope>
</reference>
<keyword evidence="5" id="KW-1185">Reference proteome</keyword>
<reference evidence="5" key="1">
    <citation type="submission" date="2018-06" db="EMBL/GenBank/DDBJ databases">
        <title>Genome assembly of Danube salmon.</title>
        <authorList>
            <person name="Macqueen D.J."/>
            <person name="Gundappa M.K."/>
        </authorList>
    </citation>
    <scope>NUCLEOTIDE SEQUENCE [LARGE SCALE GENOMIC DNA]</scope>
</reference>
<protein>
    <recommendedName>
        <fullName evidence="3">Ig-like domain-containing protein</fullName>
    </recommendedName>
</protein>
<evidence type="ECO:0000256" key="2">
    <source>
        <dbReference type="ARBA" id="ARBA00023319"/>
    </source>
</evidence>
<proteinExistence type="predicted"/>
<name>A0A4W5JRU2_9TELE</name>
<dbReference type="AlphaFoldDB" id="A0A4W5JRU2"/>
<dbReference type="PANTHER" id="PTHR23411">
    <property type="entry name" value="TAPASIN"/>
    <property type="match status" value="1"/>
</dbReference>